<dbReference type="Pfam" id="PF13365">
    <property type="entry name" value="Trypsin_2"/>
    <property type="match status" value="1"/>
</dbReference>
<dbReference type="PROSITE" id="PS51257">
    <property type="entry name" value="PROKAR_LIPOPROTEIN"/>
    <property type="match status" value="1"/>
</dbReference>
<gene>
    <name evidence="1" type="ORF">GCM10007390_15760</name>
</gene>
<comment type="caution">
    <text evidence="1">The sequence shown here is derived from an EMBL/GenBank/DDBJ whole genome shotgun (WGS) entry which is preliminary data.</text>
</comment>
<keyword evidence="2" id="KW-1185">Reference proteome</keyword>
<sequence>MKNVNILTSLALCLLFSCKDPINTPEPPAFSDGLVSNENGNADLLKAVGQYSGGSRCTAVFVRLSDNENAPAYALTNGHCVQDWDPNAVHIDEAVSHKIYFNVFENTPDSARIEVAVRQIAYSTMKGTDLAVVELNATVKQMIDKGIQPLPIARSLPAAGTPIQIFGIPVDNLPSDEWRMRRTSGTQGRVVDKLLEFSWTWYDFIANDAPGIAGGSSGSPVFGSLADGVSGLINTTAVEGASPCYLGAPCEVVASGTDYRAGTNYALSVLAVTGCVSANGKFDVKAPNCTLDKGNNVAIEGYPLAATNLQDSDLSGRPVQKTWNTTVSGKAYYRYKIGPAATTAPRDPAGYSEVWPASKMIADSLPKVSGQTILAVLGGNAPTFDATWQQPKYATVARVEIDNTPPTMEPNVSIREDADAYSVSLNFSPPELSDYIYNFGHPDSVSTTNTKDYFRYRRIPFRIPKGKPIKLVVYGFDSAGNATKPYVKNFP</sequence>
<organism evidence="1 2">
    <name type="scientific">Persicitalea jodogahamensis</name>
    <dbReference type="NCBI Taxonomy" id="402147"/>
    <lineage>
        <taxon>Bacteria</taxon>
        <taxon>Pseudomonadati</taxon>
        <taxon>Bacteroidota</taxon>
        <taxon>Cytophagia</taxon>
        <taxon>Cytophagales</taxon>
        <taxon>Spirosomataceae</taxon>
        <taxon>Persicitalea</taxon>
    </lineage>
</organism>
<dbReference type="RefSeq" id="WP_189563759.1">
    <property type="nucleotide sequence ID" value="NZ_BMXF01000001.1"/>
</dbReference>
<dbReference type="Gene3D" id="2.40.10.10">
    <property type="entry name" value="Trypsin-like serine proteases"/>
    <property type="match status" value="2"/>
</dbReference>
<dbReference type="EMBL" id="BMXF01000001">
    <property type="protein sequence ID" value="GHB62773.1"/>
    <property type="molecule type" value="Genomic_DNA"/>
</dbReference>
<proteinExistence type="predicted"/>
<reference evidence="1 2" key="1">
    <citation type="journal article" date="2014" name="Int. J. Syst. Evol. Microbiol.">
        <title>Complete genome sequence of Corynebacterium casei LMG S-19264T (=DSM 44701T), isolated from a smear-ripened cheese.</title>
        <authorList>
            <consortium name="US DOE Joint Genome Institute (JGI-PGF)"/>
            <person name="Walter F."/>
            <person name="Albersmeier A."/>
            <person name="Kalinowski J."/>
            <person name="Ruckert C."/>
        </authorList>
    </citation>
    <scope>NUCLEOTIDE SEQUENCE [LARGE SCALE GENOMIC DNA]</scope>
    <source>
        <strain evidence="1 2">KCTC 12866</strain>
    </source>
</reference>
<dbReference type="InterPro" id="IPR043504">
    <property type="entry name" value="Peptidase_S1_PA_chymotrypsin"/>
</dbReference>
<evidence type="ECO:0000313" key="1">
    <source>
        <dbReference type="EMBL" id="GHB62773.1"/>
    </source>
</evidence>
<dbReference type="Proteomes" id="UP000598271">
    <property type="component" value="Unassembled WGS sequence"/>
</dbReference>
<dbReference type="SUPFAM" id="SSF50494">
    <property type="entry name" value="Trypsin-like serine proteases"/>
    <property type="match status" value="1"/>
</dbReference>
<name>A0A8J3G9E6_9BACT</name>
<protein>
    <submittedName>
        <fullName evidence="1">Trypsin</fullName>
    </submittedName>
</protein>
<dbReference type="AlphaFoldDB" id="A0A8J3G9E6"/>
<dbReference type="InterPro" id="IPR009003">
    <property type="entry name" value="Peptidase_S1_PA"/>
</dbReference>
<accession>A0A8J3G9E6</accession>
<evidence type="ECO:0000313" key="2">
    <source>
        <dbReference type="Proteomes" id="UP000598271"/>
    </source>
</evidence>